<dbReference type="NCBIfam" id="NF008653">
    <property type="entry name" value="PRK11650.1"/>
    <property type="match status" value="1"/>
</dbReference>
<organism evidence="5 6">
    <name type="scientific">Mycoplasmopsis anatis</name>
    <dbReference type="NCBI Taxonomy" id="171279"/>
    <lineage>
        <taxon>Bacteria</taxon>
        <taxon>Bacillati</taxon>
        <taxon>Mycoplasmatota</taxon>
        <taxon>Mycoplasmoidales</taxon>
        <taxon>Metamycoplasmataceae</taxon>
        <taxon>Mycoplasmopsis</taxon>
    </lineage>
</organism>
<protein>
    <submittedName>
        <fullName evidence="5">ABC transporter ATP-binding protein</fullName>
    </submittedName>
</protein>
<dbReference type="InterPro" id="IPR017871">
    <property type="entry name" value="ABC_transporter-like_CS"/>
</dbReference>
<dbReference type="InterPro" id="IPR015855">
    <property type="entry name" value="ABC_transpr_MalK-like"/>
</dbReference>
<dbReference type="PANTHER" id="PTHR43875:SF1">
    <property type="entry name" value="OSMOPROTECTIVE COMPOUNDS UPTAKE ATP-BINDING PROTEIN GGTA"/>
    <property type="match status" value="1"/>
</dbReference>
<dbReference type="Proteomes" id="UP000746160">
    <property type="component" value="Unassembled WGS sequence"/>
</dbReference>
<dbReference type="InterPro" id="IPR003593">
    <property type="entry name" value="AAA+_ATPase"/>
</dbReference>
<dbReference type="InterPro" id="IPR003439">
    <property type="entry name" value="ABC_transporter-like_ATP-bd"/>
</dbReference>
<proteinExistence type="predicted"/>
<dbReference type="PANTHER" id="PTHR43875">
    <property type="entry name" value="MALTODEXTRIN IMPORT ATP-BINDING PROTEIN MSMX"/>
    <property type="match status" value="1"/>
</dbReference>
<dbReference type="GO" id="GO:0005524">
    <property type="term" value="F:ATP binding"/>
    <property type="evidence" value="ECO:0007669"/>
    <property type="project" value="UniProtKB-KW"/>
</dbReference>
<evidence type="ECO:0000313" key="5">
    <source>
        <dbReference type="EMBL" id="MBW0602454.1"/>
    </source>
</evidence>
<evidence type="ECO:0000256" key="2">
    <source>
        <dbReference type="ARBA" id="ARBA00022741"/>
    </source>
</evidence>
<keyword evidence="3 5" id="KW-0067">ATP-binding</keyword>
<dbReference type="GO" id="GO:0140359">
    <property type="term" value="F:ABC-type transporter activity"/>
    <property type="evidence" value="ECO:0007669"/>
    <property type="project" value="InterPro"/>
</dbReference>
<dbReference type="GO" id="GO:0016887">
    <property type="term" value="F:ATP hydrolysis activity"/>
    <property type="evidence" value="ECO:0007669"/>
    <property type="project" value="InterPro"/>
</dbReference>
<dbReference type="SMART" id="SM00382">
    <property type="entry name" value="AAA"/>
    <property type="match status" value="1"/>
</dbReference>
<accession>A0A9Q3L840</accession>
<dbReference type="AlphaFoldDB" id="A0A9Q3L840"/>
<dbReference type="PROSITE" id="PS50893">
    <property type="entry name" value="ABC_TRANSPORTER_2"/>
    <property type="match status" value="1"/>
</dbReference>
<dbReference type="InterPro" id="IPR040582">
    <property type="entry name" value="OB_MalK-like"/>
</dbReference>
<name>A0A9Q3L840_9BACT</name>
<evidence type="ECO:0000256" key="3">
    <source>
        <dbReference type="ARBA" id="ARBA00022840"/>
    </source>
</evidence>
<feature type="domain" description="ABC transporter" evidence="4">
    <location>
        <begin position="41"/>
        <end position="273"/>
    </location>
</feature>
<dbReference type="InterPro" id="IPR047641">
    <property type="entry name" value="ABC_transpr_MalK/UgpC-like"/>
</dbReference>
<comment type="caution">
    <text evidence="5">The sequence shown here is derived from an EMBL/GenBank/DDBJ whole genome shotgun (WGS) entry which is preliminary data.</text>
</comment>
<dbReference type="PROSITE" id="PS00211">
    <property type="entry name" value="ABC_TRANSPORTER_1"/>
    <property type="match status" value="1"/>
</dbReference>
<dbReference type="Pfam" id="PF17912">
    <property type="entry name" value="OB_MalK"/>
    <property type="match status" value="1"/>
</dbReference>
<dbReference type="EMBL" id="JABZFG010000002">
    <property type="protein sequence ID" value="MBW0602454.1"/>
    <property type="molecule type" value="Genomic_DNA"/>
</dbReference>
<dbReference type="CDD" id="cd03301">
    <property type="entry name" value="ABC_MalK_N"/>
    <property type="match status" value="1"/>
</dbReference>
<evidence type="ECO:0000259" key="4">
    <source>
        <dbReference type="PROSITE" id="PS50893"/>
    </source>
</evidence>
<gene>
    <name evidence="5" type="ORF">MADP07_00174</name>
</gene>
<reference evidence="5" key="1">
    <citation type="journal article" date="2021" name="Genes Genomics">
        <title>Comparative genomic analysis of Mycoplasma anatis strains.</title>
        <authorList>
            <person name="Zhou Q."/>
            <person name="Mai K."/>
            <person name="Yang D."/>
            <person name="Liu J."/>
            <person name="Yan Z."/>
            <person name="Luo C."/>
            <person name="Tan Y."/>
            <person name="Cao S."/>
            <person name="Zhou Q."/>
            <person name="Chen L."/>
            <person name="Chen F."/>
        </authorList>
    </citation>
    <scope>NUCLEOTIDE SEQUENCE</scope>
    <source>
        <strain evidence="5">DP07</strain>
    </source>
</reference>
<dbReference type="Pfam" id="PF00005">
    <property type="entry name" value="ABC_tran"/>
    <property type="match status" value="1"/>
</dbReference>
<keyword evidence="1" id="KW-0813">Transport</keyword>
<evidence type="ECO:0000313" key="6">
    <source>
        <dbReference type="Proteomes" id="UP000746160"/>
    </source>
</evidence>
<evidence type="ECO:0000256" key="1">
    <source>
        <dbReference type="ARBA" id="ARBA00022448"/>
    </source>
</evidence>
<dbReference type="GO" id="GO:0055052">
    <property type="term" value="C:ATP-binding cassette (ABC) transporter complex, substrate-binding subunit-containing"/>
    <property type="evidence" value="ECO:0007669"/>
    <property type="project" value="TreeGrafter"/>
</dbReference>
<sequence length="398" mass="45447">MKKYQIENNELDQEFNLETVDLDKLINEVGEVNRVNNGAHIKLVNLSKKYEGNEKYTLENINLEIKPGTFCIFLGPSGCGKTTLLRMIAGLNSITKGDLLFNNKRYNNLLPNERNIAMVFQSYALYPHMNVYNNISFGLKIAKERKDIIDRRVKDVAKILKIDDYLYRKPRDLSGGQRQRVAIGRAIARKPLVFLMDEPLSNLDAKLRENMRREIVNIHRMLNTTSIYVTHDQLEAMTMGDQIVVFNDGKIQQSGTGRDLYFRPANLFVATFIGSPTMNIIEGTIVNGNFLSNDKNVTLEIDNDYKNKLTENQKVSIGYRSEDIKIFTKPTKSSIKGKISNIELIGKDQLVAVKLSSDIEIIANCSNDIEYELLSDVYVEFNTQKVHIFDSESTKRIN</sequence>
<dbReference type="GO" id="GO:0008643">
    <property type="term" value="P:carbohydrate transport"/>
    <property type="evidence" value="ECO:0007669"/>
    <property type="project" value="InterPro"/>
</dbReference>
<dbReference type="FunFam" id="3.40.50.300:FF:000042">
    <property type="entry name" value="Maltose/maltodextrin ABC transporter, ATP-binding protein"/>
    <property type="match status" value="1"/>
</dbReference>
<dbReference type="RefSeq" id="WP_218674669.1">
    <property type="nucleotide sequence ID" value="NZ_CP054878.1"/>
</dbReference>
<keyword evidence="2" id="KW-0547">Nucleotide-binding</keyword>